<dbReference type="InterPro" id="IPR001567">
    <property type="entry name" value="Pept_M3A_M3B_dom"/>
</dbReference>
<keyword evidence="4 9" id="KW-0378">Hydrolase</keyword>
<comment type="catalytic activity">
    <reaction evidence="7">
        <text>Hydrolysis of oligopeptides, with broad specificity. Gly or Ala commonly occur as P1 or P1' residues, but more distant residues are also important, as is shown by the fact that Z-Gly-Pro-Gly-|-Gly-Pro-Ala is cleaved, but not Z-(Gly)(5).</text>
        <dbReference type="EC" id="3.4.24.70"/>
    </reaction>
</comment>
<dbReference type="PANTHER" id="PTHR43660:SF1">
    <property type="entry name" value="DIPEPTIDYL CARBOXYPEPTIDASE"/>
    <property type="match status" value="1"/>
</dbReference>
<evidence type="ECO:0000313" key="12">
    <source>
        <dbReference type="EMBL" id="MDN4121356.1"/>
    </source>
</evidence>
<evidence type="ECO:0000256" key="5">
    <source>
        <dbReference type="ARBA" id="ARBA00022833"/>
    </source>
</evidence>
<dbReference type="InterPro" id="IPR024079">
    <property type="entry name" value="MetalloPept_cat_dom_sf"/>
</dbReference>
<keyword evidence="13" id="KW-1185">Reference proteome</keyword>
<dbReference type="Gene3D" id="1.20.1050.40">
    <property type="entry name" value="Endopeptidase. Chain P, domain 1"/>
    <property type="match status" value="1"/>
</dbReference>
<sequence>MTNPLLVPIDAPIAYDQVQAAHIQAAIPELLAQARQALEGISSANNSPNWLNLVDPLLDATEVLYRAWSVAGHLNSVVNTPELREAYNACLPQVSEFSTWVGLNRDLFARYQAFANSPAYQELSPSRQRIIDTALRDFRLSGVELEGQDRERYAQISEQLAQSSQRFSEHVLDAIDAWSLYVEDANQLDGLPADSLEAAAEAAKADGKTGYKLTLKMPCYIPVMQYVKSSEIRAQLYRAYATVASEQGAPEFDNSSEIETLLDLRAQQSALLGYPSFAHMRLQTRMADEPEQVQAFLRELAAKSKPYAEKDLVQLRQFAAQELGLETLQPWDIAYASERLREQRYAYSEDEVKQYFTEPTVMEGLFKVVQRLFDVRLRPHEQKLWHADARAYEVCASDGTVLGLLYTDLYARQGKQGGAWVDSERTRRRTDHGLTLPIAYLICNFAAPQGGKPALFSHDDVITLFHESGHALHTLLSRVDDPDASAFSAVEWDAIELPSQFMENFCWEWPVVQMLSSHVETGASLPRDLYQKLWSARNFQSGMQMVRQIEFSLFDMLIHAQETGLTITQVMENLQQVRAEVAVIIPPDWHRFPHQFSHLFAGGYGAGYYSYKWAEVLSADAYAAFEENAYQHPDGARDTLDSNTGHRFWKEILAVGGERPAADSFRAFRGRDPSINALLQHSGLGEALASTH</sequence>
<evidence type="ECO:0000259" key="11">
    <source>
        <dbReference type="Pfam" id="PF19310"/>
    </source>
</evidence>
<dbReference type="InterPro" id="IPR045666">
    <property type="entry name" value="OpdA_N"/>
</dbReference>
<dbReference type="Gene3D" id="1.10.1370.10">
    <property type="entry name" value="Neurolysin, domain 3"/>
    <property type="match status" value="1"/>
</dbReference>
<dbReference type="SUPFAM" id="SSF55486">
    <property type="entry name" value="Metalloproteases ('zincins'), catalytic domain"/>
    <property type="match status" value="1"/>
</dbReference>
<keyword evidence="6 9" id="KW-0482">Metalloprotease</keyword>
<evidence type="ECO:0000256" key="9">
    <source>
        <dbReference type="RuleBase" id="RU003435"/>
    </source>
</evidence>
<evidence type="ECO:0000256" key="1">
    <source>
        <dbReference type="ARBA" id="ARBA00006040"/>
    </source>
</evidence>
<dbReference type="InterPro" id="IPR045090">
    <property type="entry name" value="Pept_M3A_M3B"/>
</dbReference>
<feature type="domain" description="Peptidase M3A/M3B catalytic" evidence="10">
    <location>
        <begin position="223"/>
        <end position="683"/>
    </location>
</feature>
<evidence type="ECO:0000256" key="3">
    <source>
        <dbReference type="ARBA" id="ARBA00022723"/>
    </source>
</evidence>
<evidence type="ECO:0000256" key="4">
    <source>
        <dbReference type="ARBA" id="ARBA00022801"/>
    </source>
</evidence>
<name>A0ABT8EJA4_9BURK</name>
<evidence type="ECO:0000256" key="6">
    <source>
        <dbReference type="ARBA" id="ARBA00023049"/>
    </source>
</evidence>
<dbReference type="EC" id="3.4.24.70" evidence="8"/>
<comment type="similarity">
    <text evidence="1 9">Belongs to the peptidase M3 family.</text>
</comment>
<dbReference type="InterPro" id="IPR024080">
    <property type="entry name" value="Neurolysin/TOP_N"/>
</dbReference>
<dbReference type="Pfam" id="PF01432">
    <property type="entry name" value="Peptidase_M3"/>
    <property type="match status" value="1"/>
</dbReference>
<dbReference type="CDD" id="cd06456">
    <property type="entry name" value="M3A_DCP"/>
    <property type="match status" value="1"/>
</dbReference>
<evidence type="ECO:0000256" key="2">
    <source>
        <dbReference type="ARBA" id="ARBA00022670"/>
    </source>
</evidence>
<dbReference type="EMBL" id="JAJHNU010000002">
    <property type="protein sequence ID" value="MDN4121356.1"/>
    <property type="molecule type" value="Genomic_DNA"/>
</dbReference>
<evidence type="ECO:0000256" key="8">
    <source>
        <dbReference type="ARBA" id="ARBA00026100"/>
    </source>
</evidence>
<dbReference type="InterPro" id="IPR024077">
    <property type="entry name" value="Neurolysin/TOP_dom2"/>
</dbReference>
<dbReference type="Proteomes" id="UP001168613">
    <property type="component" value="Unassembled WGS sequence"/>
</dbReference>
<gene>
    <name evidence="12" type="ORF">LMS43_08660</name>
</gene>
<feature type="domain" description="Oligopeptidase A N-terminal" evidence="11">
    <location>
        <begin position="29"/>
        <end position="150"/>
    </location>
</feature>
<evidence type="ECO:0000313" key="13">
    <source>
        <dbReference type="Proteomes" id="UP001168613"/>
    </source>
</evidence>
<dbReference type="PANTHER" id="PTHR43660">
    <property type="entry name" value="DIPEPTIDYL CARBOXYPEPTIDASE"/>
    <property type="match status" value="1"/>
</dbReference>
<dbReference type="RefSeq" id="WP_266124037.1">
    <property type="nucleotide sequence ID" value="NZ_JAJHNU010000002.1"/>
</dbReference>
<evidence type="ECO:0000256" key="7">
    <source>
        <dbReference type="ARBA" id="ARBA00024603"/>
    </source>
</evidence>
<dbReference type="Gene3D" id="3.40.390.10">
    <property type="entry name" value="Collagenase (Catalytic Domain)"/>
    <property type="match status" value="1"/>
</dbReference>
<evidence type="ECO:0000259" key="10">
    <source>
        <dbReference type="Pfam" id="PF01432"/>
    </source>
</evidence>
<comment type="cofactor">
    <cofactor evidence="9">
        <name>Zn(2+)</name>
        <dbReference type="ChEBI" id="CHEBI:29105"/>
    </cofactor>
    <text evidence="9">Binds 1 zinc ion.</text>
</comment>
<reference evidence="12" key="1">
    <citation type="submission" date="2021-11" db="EMBL/GenBank/DDBJ databases">
        <title>Draft genome sequence of Alcaligenes endophyticus type strain CCUG 75668T.</title>
        <authorList>
            <person name="Salva-Serra F."/>
            <person name="Duran R.E."/>
            <person name="Seeger M."/>
            <person name="Moore E.R.B."/>
            <person name="Jaen-Luchoro D."/>
        </authorList>
    </citation>
    <scope>NUCLEOTIDE SEQUENCE</scope>
    <source>
        <strain evidence="12">CCUG 75668</strain>
    </source>
</reference>
<keyword evidence="3 9" id="KW-0479">Metal-binding</keyword>
<dbReference type="InterPro" id="IPR034005">
    <property type="entry name" value="M3A_DCP"/>
</dbReference>
<comment type="caution">
    <text evidence="12">The sequence shown here is derived from an EMBL/GenBank/DDBJ whole genome shotgun (WGS) entry which is preliminary data.</text>
</comment>
<accession>A0ABT8EJA4</accession>
<keyword evidence="2 9" id="KW-0645">Protease</keyword>
<keyword evidence="5 9" id="KW-0862">Zinc</keyword>
<protein>
    <recommendedName>
        <fullName evidence="8">oligopeptidase A</fullName>
        <ecNumber evidence="8">3.4.24.70</ecNumber>
    </recommendedName>
</protein>
<organism evidence="12 13">
    <name type="scientific">Alcaligenes endophyticus</name>
    <dbReference type="NCBI Taxonomy" id="1929088"/>
    <lineage>
        <taxon>Bacteria</taxon>
        <taxon>Pseudomonadati</taxon>
        <taxon>Pseudomonadota</taxon>
        <taxon>Betaproteobacteria</taxon>
        <taxon>Burkholderiales</taxon>
        <taxon>Alcaligenaceae</taxon>
        <taxon>Alcaligenes</taxon>
    </lineage>
</organism>
<dbReference type="Pfam" id="PF19310">
    <property type="entry name" value="TOP_N"/>
    <property type="match status" value="1"/>
</dbReference>
<proteinExistence type="inferred from homology"/>